<dbReference type="InterPro" id="IPR000182">
    <property type="entry name" value="GNAT_dom"/>
</dbReference>
<dbReference type="STRING" id="869209.Tresu_0784"/>
<dbReference type="OrthoDB" id="9804948at2"/>
<evidence type="ECO:0000259" key="1">
    <source>
        <dbReference type="PROSITE" id="PS51186"/>
    </source>
</evidence>
<proteinExistence type="predicted"/>
<dbReference type="Proteomes" id="UP000006852">
    <property type="component" value="Chromosome"/>
</dbReference>
<dbReference type="SUPFAM" id="SSF55729">
    <property type="entry name" value="Acyl-CoA N-acyltransferases (Nat)"/>
    <property type="match status" value="1"/>
</dbReference>
<feature type="domain" description="N-acetyltransferase" evidence="1">
    <location>
        <begin position="1"/>
        <end position="146"/>
    </location>
</feature>
<dbReference type="eggNOG" id="COG0454">
    <property type="taxonomic scope" value="Bacteria"/>
</dbReference>
<dbReference type="PANTHER" id="PTHR13355">
    <property type="entry name" value="GLUCOSAMINE 6-PHOSPHATE N-ACETYLTRANSFERASE"/>
    <property type="match status" value="1"/>
</dbReference>
<name>F2NXA1_TRES6</name>
<reference evidence="3" key="2">
    <citation type="submission" date="2011-04" db="EMBL/GenBank/DDBJ databases">
        <title>The complete genome of chromosome of Treponema succinifaciens DSM 2489.</title>
        <authorList>
            <person name="Lucas S."/>
            <person name="Copeland A."/>
            <person name="Lapidus A."/>
            <person name="Bruce D."/>
            <person name="Goodwin L."/>
            <person name="Pitluck S."/>
            <person name="Peters L."/>
            <person name="Kyrpides N."/>
            <person name="Mavromatis K."/>
            <person name="Ivanova N."/>
            <person name="Ovchinnikova G."/>
            <person name="Teshima H."/>
            <person name="Detter J.C."/>
            <person name="Tapia R."/>
            <person name="Han C."/>
            <person name="Land M."/>
            <person name="Hauser L."/>
            <person name="Markowitz V."/>
            <person name="Cheng J.-F."/>
            <person name="Hugenholtz P."/>
            <person name="Woyke T."/>
            <person name="Wu D."/>
            <person name="Gronow S."/>
            <person name="Wellnitz S."/>
            <person name="Brambilla E."/>
            <person name="Klenk H.-P."/>
            <person name="Eisen J.A."/>
        </authorList>
    </citation>
    <scope>NUCLEOTIDE SEQUENCE [LARGE SCALE GENOMIC DNA]</scope>
    <source>
        <strain evidence="3">ATCC 33096 / DSM 2489 / 6091</strain>
    </source>
</reference>
<dbReference type="HOGENOM" id="CLU_013985_34_6_12"/>
<dbReference type="RefSeq" id="WP_013701010.1">
    <property type="nucleotide sequence ID" value="NC_015385.1"/>
</dbReference>
<dbReference type="InterPro" id="IPR016181">
    <property type="entry name" value="Acyl_CoA_acyltransferase"/>
</dbReference>
<evidence type="ECO:0000313" key="3">
    <source>
        <dbReference type="Proteomes" id="UP000006852"/>
    </source>
</evidence>
<gene>
    <name evidence="2" type="ordered locus">Tresu_0784</name>
</gene>
<dbReference type="InterPro" id="IPR039143">
    <property type="entry name" value="GNPNAT1-like"/>
</dbReference>
<accession>F2NXA1</accession>
<dbReference type="GO" id="GO:0004343">
    <property type="term" value="F:glucosamine 6-phosphate N-acetyltransferase activity"/>
    <property type="evidence" value="ECO:0007669"/>
    <property type="project" value="TreeGrafter"/>
</dbReference>
<sequence>MEIRELTKNDLPSLLELYIQLSENNKNITLEKSKEIWIKQIQENPNIKYFGAVENGKVVSTCYCVIIPNLTNFCQPICFVENVVTDKNHRNQGLGKKVIDKAIETAKKHNCYKVILLSGIARKEAHQFYENLGFSSETKKAFDMRI</sequence>
<dbReference type="PROSITE" id="PS51186">
    <property type="entry name" value="GNAT"/>
    <property type="match status" value="1"/>
</dbReference>
<dbReference type="GeneID" id="302997963"/>
<dbReference type="KEGG" id="tsu:Tresu_0784"/>
<organism evidence="2 3">
    <name type="scientific">Treponema succinifaciens (strain ATCC 33096 / DSM 2489 / 6091)</name>
    <dbReference type="NCBI Taxonomy" id="869209"/>
    <lineage>
        <taxon>Bacteria</taxon>
        <taxon>Pseudomonadati</taxon>
        <taxon>Spirochaetota</taxon>
        <taxon>Spirochaetia</taxon>
        <taxon>Spirochaetales</taxon>
        <taxon>Treponemataceae</taxon>
        <taxon>Treponema</taxon>
    </lineage>
</organism>
<protein>
    <submittedName>
        <fullName evidence="2">GCN5-related N-acetyltransferase</fullName>
    </submittedName>
</protein>
<dbReference type="AlphaFoldDB" id="F2NXA1"/>
<reference evidence="2 3" key="1">
    <citation type="journal article" date="2011" name="Stand. Genomic Sci.">
        <title>Complete genome sequence of Treponema succinifaciens type strain (6091).</title>
        <authorList>
            <person name="Han C."/>
            <person name="Gronow S."/>
            <person name="Teshima H."/>
            <person name="Lapidus A."/>
            <person name="Nolan M."/>
            <person name="Lucas S."/>
            <person name="Hammon N."/>
            <person name="Deshpande S."/>
            <person name="Cheng J.F."/>
            <person name="Zeytun A."/>
            <person name="Tapia R."/>
            <person name="Goodwin L."/>
            <person name="Pitluck S."/>
            <person name="Liolios K."/>
            <person name="Pagani I."/>
            <person name="Ivanova N."/>
            <person name="Mavromatis K."/>
            <person name="Mikhailova N."/>
            <person name="Huntemann M."/>
            <person name="Pati A."/>
            <person name="Chen A."/>
            <person name="Palaniappan K."/>
            <person name="Land M."/>
            <person name="Hauser L."/>
            <person name="Brambilla E.M."/>
            <person name="Rohde M."/>
            <person name="Goker M."/>
            <person name="Woyke T."/>
            <person name="Bristow J."/>
            <person name="Eisen J.A."/>
            <person name="Markowitz V."/>
            <person name="Hugenholtz P."/>
            <person name="Kyrpides N.C."/>
            <person name="Klenk H.P."/>
            <person name="Detter J.C."/>
        </authorList>
    </citation>
    <scope>NUCLEOTIDE SEQUENCE [LARGE SCALE GENOMIC DNA]</scope>
    <source>
        <strain evidence="3">ATCC 33096 / DSM 2489 / 6091</strain>
    </source>
</reference>
<keyword evidence="3" id="KW-1185">Reference proteome</keyword>
<dbReference type="CDD" id="cd04301">
    <property type="entry name" value="NAT_SF"/>
    <property type="match status" value="1"/>
</dbReference>
<evidence type="ECO:0000313" key="2">
    <source>
        <dbReference type="EMBL" id="AEB13714.1"/>
    </source>
</evidence>
<dbReference type="Pfam" id="PF00583">
    <property type="entry name" value="Acetyltransf_1"/>
    <property type="match status" value="1"/>
</dbReference>
<dbReference type="PANTHER" id="PTHR13355:SF11">
    <property type="entry name" value="GLUCOSAMINE 6-PHOSPHATE N-ACETYLTRANSFERASE"/>
    <property type="match status" value="1"/>
</dbReference>
<dbReference type="EMBL" id="CP002631">
    <property type="protein sequence ID" value="AEB13714.1"/>
    <property type="molecule type" value="Genomic_DNA"/>
</dbReference>
<dbReference type="Gene3D" id="3.40.630.30">
    <property type="match status" value="1"/>
</dbReference>